<feature type="non-terminal residue" evidence="1">
    <location>
        <position position="263"/>
    </location>
</feature>
<evidence type="ECO:0000313" key="2">
    <source>
        <dbReference type="Proteomes" id="UP000245626"/>
    </source>
</evidence>
<reference evidence="1 2" key="1">
    <citation type="journal article" date="2018" name="Mol. Biol. Evol.">
        <title>Broad Genomic Sampling Reveals a Smut Pathogenic Ancestry of the Fungal Clade Ustilaginomycotina.</title>
        <authorList>
            <person name="Kijpornyongpan T."/>
            <person name="Mondo S.J."/>
            <person name="Barry K."/>
            <person name="Sandor L."/>
            <person name="Lee J."/>
            <person name="Lipzen A."/>
            <person name="Pangilinan J."/>
            <person name="LaButti K."/>
            <person name="Hainaut M."/>
            <person name="Henrissat B."/>
            <person name="Grigoriev I.V."/>
            <person name="Spatafora J.W."/>
            <person name="Aime M.C."/>
        </authorList>
    </citation>
    <scope>NUCLEOTIDE SEQUENCE [LARGE SCALE GENOMIC DNA]</scope>
    <source>
        <strain evidence="1 2">SA 807</strain>
    </source>
</reference>
<accession>A0ACD0P0M7</accession>
<dbReference type="EMBL" id="KZ819827">
    <property type="protein sequence ID" value="PWN51643.1"/>
    <property type="molecule type" value="Genomic_DNA"/>
</dbReference>
<proteinExistence type="predicted"/>
<organism evidence="1 2">
    <name type="scientific">Violaceomyces palustris</name>
    <dbReference type="NCBI Taxonomy" id="1673888"/>
    <lineage>
        <taxon>Eukaryota</taxon>
        <taxon>Fungi</taxon>
        <taxon>Dikarya</taxon>
        <taxon>Basidiomycota</taxon>
        <taxon>Ustilaginomycotina</taxon>
        <taxon>Ustilaginomycetes</taxon>
        <taxon>Violaceomycetales</taxon>
        <taxon>Violaceomycetaceae</taxon>
        <taxon>Violaceomyces</taxon>
    </lineage>
</organism>
<dbReference type="Proteomes" id="UP000245626">
    <property type="component" value="Unassembled WGS sequence"/>
</dbReference>
<protein>
    <submittedName>
        <fullName evidence="1">Uncharacterized protein</fullName>
    </submittedName>
</protein>
<name>A0ACD0P0M7_9BASI</name>
<keyword evidence="2" id="KW-1185">Reference proteome</keyword>
<gene>
    <name evidence="1" type="ORF">IE53DRAFT_342000</name>
</gene>
<evidence type="ECO:0000313" key="1">
    <source>
        <dbReference type="EMBL" id="PWN51643.1"/>
    </source>
</evidence>
<sequence>MSSQPSSSSSSSSSNPLPTEPTRNGNPPNQGPQVSNQQPSKSWLSSIDRTYHLFESPDLRSKYPRLSSKVKDAVELMERVLLEVGLERSCLSFNGGKDCTVLVHLLCSVVRRIRGMTTTSSPPPQLASIPSLYISCPSPFEEMERFIDRSSHPLTGYNLDLVTVEGGMKQGLQTYLEGGGVRWERVERNENPGHEPPRKRDVRAVFIGTRRNDPHGGYTSLGSTFNTHPNPTLKVIEDPPSSIQKWRPAYMLEDESLERAGRE</sequence>